<organism evidence="2 3">
    <name type="scientific">Chondrus crispus</name>
    <name type="common">Carrageen Irish moss</name>
    <name type="synonym">Polymorpha crispa</name>
    <dbReference type="NCBI Taxonomy" id="2769"/>
    <lineage>
        <taxon>Eukaryota</taxon>
        <taxon>Rhodophyta</taxon>
        <taxon>Florideophyceae</taxon>
        <taxon>Rhodymeniophycidae</taxon>
        <taxon>Gigartinales</taxon>
        <taxon>Gigartinaceae</taxon>
        <taxon>Chondrus</taxon>
    </lineage>
</organism>
<dbReference type="PROSITE" id="PS51257">
    <property type="entry name" value="PROKAR_LIPOPROTEIN"/>
    <property type="match status" value="1"/>
</dbReference>
<evidence type="ECO:0000313" key="2">
    <source>
        <dbReference type="EMBL" id="CDF36162.1"/>
    </source>
</evidence>
<dbReference type="EMBL" id="HG001764">
    <property type="protein sequence ID" value="CDF36162.1"/>
    <property type="molecule type" value="Genomic_DNA"/>
</dbReference>
<evidence type="ECO:0000313" key="3">
    <source>
        <dbReference type="Proteomes" id="UP000012073"/>
    </source>
</evidence>
<dbReference type="AlphaFoldDB" id="R7QCC9"/>
<feature type="chain" id="PRO_5004454634" evidence="1">
    <location>
        <begin position="21"/>
        <end position="408"/>
    </location>
</feature>
<feature type="signal peptide" evidence="1">
    <location>
        <begin position="1"/>
        <end position="20"/>
    </location>
</feature>
<accession>R7QCC9</accession>
<keyword evidence="3" id="KW-1185">Reference proteome</keyword>
<dbReference type="Gramene" id="CDF36162">
    <property type="protein sequence ID" value="CDF36162"/>
    <property type="gene ID" value="CHC_T00004518001"/>
</dbReference>
<gene>
    <name evidence="2" type="ORF">CHC_T00004518001</name>
</gene>
<dbReference type="Proteomes" id="UP000012073">
    <property type="component" value="Unassembled WGS sequence"/>
</dbReference>
<evidence type="ECO:0000256" key="1">
    <source>
        <dbReference type="SAM" id="SignalP"/>
    </source>
</evidence>
<proteinExistence type="predicted"/>
<reference evidence="3" key="1">
    <citation type="journal article" date="2013" name="Proc. Natl. Acad. Sci. U.S.A.">
        <title>Genome structure and metabolic features in the red seaweed Chondrus crispus shed light on evolution of the Archaeplastida.</title>
        <authorList>
            <person name="Collen J."/>
            <person name="Porcel B."/>
            <person name="Carre W."/>
            <person name="Ball S.G."/>
            <person name="Chaparro C."/>
            <person name="Tonon T."/>
            <person name="Barbeyron T."/>
            <person name="Michel G."/>
            <person name="Noel B."/>
            <person name="Valentin K."/>
            <person name="Elias M."/>
            <person name="Artiguenave F."/>
            <person name="Arun A."/>
            <person name="Aury J.M."/>
            <person name="Barbosa-Neto J.F."/>
            <person name="Bothwell J.H."/>
            <person name="Bouget F.Y."/>
            <person name="Brillet L."/>
            <person name="Cabello-Hurtado F."/>
            <person name="Capella-Gutierrez S."/>
            <person name="Charrier B."/>
            <person name="Cladiere L."/>
            <person name="Cock J.M."/>
            <person name="Coelho S.M."/>
            <person name="Colleoni C."/>
            <person name="Czjzek M."/>
            <person name="Da Silva C."/>
            <person name="Delage L."/>
            <person name="Denoeud F."/>
            <person name="Deschamps P."/>
            <person name="Dittami S.M."/>
            <person name="Gabaldon T."/>
            <person name="Gachon C.M."/>
            <person name="Groisillier A."/>
            <person name="Herve C."/>
            <person name="Jabbari K."/>
            <person name="Katinka M."/>
            <person name="Kloareg B."/>
            <person name="Kowalczyk N."/>
            <person name="Labadie K."/>
            <person name="Leblanc C."/>
            <person name="Lopez P.J."/>
            <person name="McLachlan D.H."/>
            <person name="Meslet-Cladiere L."/>
            <person name="Moustafa A."/>
            <person name="Nehr Z."/>
            <person name="Nyvall Collen P."/>
            <person name="Panaud O."/>
            <person name="Partensky F."/>
            <person name="Poulain J."/>
            <person name="Rensing S.A."/>
            <person name="Rousvoal S."/>
            <person name="Samson G."/>
            <person name="Symeonidi A."/>
            <person name="Weissenbach J."/>
            <person name="Zambounis A."/>
            <person name="Wincker P."/>
            <person name="Boyen C."/>
        </authorList>
    </citation>
    <scope>NUCLEOTIDE SEQUENCE [LARGE SCALE GENOMIC DNA]</scope>
    <source>
        <strain evidence="3">cv. Stackhouse</strain>
    </source>
</reference>
<keyword evidence="1" id="KW-0732">Signal</keyword>
<dbReference type="KEGG" id="ccp:CHC_T00004518001"/>
<dbReference type="GeneID" id="17323723"/>
<name>R7QCC9_CHOCR</name>
<protein>
    <submittedName>
        <fullName evidence="2">Uncharacterized protein</fullName>
    </submittedName>
</protein>
<sequence length="408" mass="44540">MKISLSVCIMLALACKVGRSLECHKRLDGSFEFRENDEAVVPKPFDCLSVMKSVPSSVLATYMSTDSDGRNICQIKDDGIPKEKKIYSPSEVETGQLCQYKCKDATGLYRCEVPSKPTDNACTCVPRQHSVIIQAIVGTELGGQNEEIEEEKSCAGKPEGYQFPDPVPCISLRAEVTKRRVDFIDQEQGLCKVETRPKPETRYIQASPDDLNLQGCFNVCKRAGPRCISEEVDGRCDCASPGLAARLVSMTDMSVRDVINQKNCASDGCGPCGVCNKETKECMPRSLSGEGDFCPCGEICPEKEERHPDHRGGKLLCVPNAGLECMRKTGLFDRLFNQPEPGTKKPDLCTPGKSDRADTCSCARGYHAIPGPFSAVYCTNKVLANKAGDEPGTTAEPVLEQLDAHDLM</sequence>
<dbReference type="RefSeq" id="XP_005715981.1">
    <property type="nucleotide sequence ID" value="XM_005715924.1"/>
</dbReference>